<dbReference type="SUPFAM" id="SSF53613">
    <property type="entry name" value="Ribokinase-like"/>
    <property type="match status" value="1"/>
</dbReference>
<dbReference type="InterPro" id="IPR029056">
    <property type="entry name" value="Ribokinase-like"/>
</dbReference>
<dbReference type="Gene3D" id="3.40.1190.20">
    <property type="match status" value="1"/>
</dbReference>
<sequence length="352" mass="38748">MANVEDLIAFTSLGMLILDEVHLPCGKVVENVIGGSGCFASLGARLFSPKNLSTQVGWTIRKGHDFPAETLRQLETWGMTLSVIQEDKCPSTRGQLKYLDSTFATKVFKYITPTLTIQPEHLRNTRLLTSRGFHLFVDPTQIIEQTTQLQELRKAASITARPTVVWEPKAYSCVPENLQAFVEAMRIVNVFSPNHIELARIVNKKVPPIPDEKFLEDLCAPFFHPQDDGSTPQTALVVRAGDQGCFVKSYTEQKWLPAYYAPQDNTEAITRVSKVLDTTGAGNAFLGALTITLLMCSEDVIFAACAGNVAASFVVEQVGVPKLSSSGDGTDLWNGEDVSARFQAYRARLGHH</sequence>
<organism evidence="2 3">
    <name type="scientific">Letharia lupina</name>
    <dbReference type="NCBI Taxonomy" id="560253"/>
    <lineage>
        <taxon>Eukaryota</taxon>
        <taxon>Fungi</taxon>
        <taxon>Dikarya</taxon>
        <taxon>Ascomycota</taxon>
        <taxon>Pezizomycotina</taxon>
        <taxon>Lecanoromycetes</taxon>
        <taxon>OSLEUM clade</taxon>
        <taxon>Lecanoromycetidae</taxon>
        <taxon>Lecanorales</taxon>
        <taxon>Lecanorineae</taxon>
        <taxon>Parmeliaceae</taxon>
        <taxon>Letharia</taxon>
    </lineage>
</organism>
<dbReference type="PANTHER" id="PTHR47098">
    <property type="entry name" value="PROTEIN MAK32"/>
    <property type="match status" value="1"/>
</dbReference>
<proteinExistence type="predicted"/>
<dbReference type="AlphaFoldDB" id="A0A8H6CJR1"/>
<evidence type="ECO:0000313" key="3">
    <source>
        <dbReference type="Proteomes" id="UP000593566"/>
    </source>
</evidence>
<dbReference type="PANTHER" id="PTHR47098:SF1">
    <property type="entry name" value="PFKB FAMILY CARBOHYDRATE KINASE SUPERFAMILY (AFU_ORTHOLOGUE AFUA_4G09500)"/>
    <property type="match status" value="1"/>
</dbReference>
<gene>
    <name evidence="2" type="ORF">HO133_011063</name>
</gene>
<reference evidence="2 3" key="1">
    <citation type="journal article" date="2020" name="Genomics">
        <title>Complete, high-quality genomes from long-read metagenomic sequencing of two wolf lichen thalli reveals enigmatic genome architecture.</title>
        <authorList>
            <person name="McKenzie S.K."/>
            <person name="Walston R.F."/>
            <person name="Allen J.L."/>
        </authorList>
    </citation>
    <scope>NUCLEOTIDE SEQUENCE [LARGE SCALE GENOMIC DNA]</scope>
    <source>
        <strain evidence="2">WasteWater1</strain>
    </source>
</reference>
<dbReference type="RefSeq" id="XP_037153546.1">
    <property type="nucleotide sequence ID" value="XM_037301912.1"/>
</dbReference>
<dbReference type="Proteomes" id="UP000593566">
    <property type="component" value="Unassembled WGS sequence"/>
</dbReference>
<comment type="caution">
    <text evidence="2">The sequence shown here is derived from an EMBL/GenBank/DDBJ whole genome shotgun (WGS) entry which is preliminary data.</text>
</comment>
<dbReference type="GeneID" id="59339453"/>
<accession>A0A8H6CJR1</accession>
<name>A0A8H6CJR1_9LECA</name>
<evidence type="ECO:0000259" key="1">
    <source>
        <dbReference type="Pfam" id="PF00294"/>
    </source>
</evidence>
<evidence type="ECO:0000313" key="2">
    <source>
        <dbReference type="EMBL" id="KAF6224486.1"/>
    </source>
</evidence>
<keyword evidence="3" id="KW-1185">Reference proteome</keyword>
<feature type="domain" description="Carbohydrate kinase PfkB" evidence="1">
    <location>
        <begin position="29"/>
        <end position="320"/>
    </location>
</feature>
<dbReference type="EMBL" id="JACCJB010000009">
    <property type="protein sequence ID" value="KAF6224486.1"/>
    <property type="molecule type" value="Genomic_DNA"/>
</dbReference>
<dbReference type="InterPro" id="IPR011611">
    <property type="entry name" value="PfkB_dom"/>
</dbReference>
<dbReference type="Pfam" id="PF00294">
    <property type="entry name" value="PfkB"/>
    <property type="match status" value="1"/>
</dbReference>
<protein>
    <recommendedName>
        <fullName evidence="1">Carbohydrate kinase PfkB domain-containing protein</fullName>
    </recommendedName>
</protein>